<dbReference type="Proteomes" id="UP000035682">
    <property type="component" value="Unplaced"/>
</dbReference>
<evidence type="ECO:0000313" key="4">
    <source>
        <dbReference type="WormBase" id="SRAE_1000222800"/>
    </source>
</evidence>
<reference evidence="1 2" key="1">
    <citation type="submission" date="2014-09" db="EMBL/GenBank/DDBJ databases">
        <authorList>
            <person name="Martin A.A."/>
        </authorList>
    </citation>
    <scope>NUCLEOTIDE SEQUENCE</scope>
    <source>
        <strain evidence="2">ED321</strain>
        <strain evidence="1">ED321 Heterogonic</strain>
    </source>
</reference>
<dbReference type="STRING" id="34506.A0A090L2N9"/>
<dbReference type="InterPro" id="IPR027267">
    <property type="entry name" value="AH/BAR_dom_sf"/>
</dbReference>
<protein>
    <submittedName>
        <fullName evidence="1 3">Uncharacterized protein</fullName>
    </submittedName>
</protein>
<dbReference type="WormBase" id="SRAE_1000222800">
    <property type="protein sequence ID" value="SRP02608"/>
    <property type="gene ID" value="WBGene00258842"/>
</dbReference>
<dbReference type="OrthoDB" id="5803434at2759"/>
<organism evidence="1">
    <name type="scientific">Strongyloides ratti</name>
    <name type="common">Parasitic roundworm</name>
    <dbReference type="NCBI Taxonomy" id="34506"/>
    <lineage>
        <taxon>Eukaryota</taxon>
        <taxon>Metazoa</taxon>
        <taxon>Ecdysozoa</taxon>
        <taxon>Nematoda</taxon>
        <taxon>Chromadorea</taxon>
        <taxon>Rhabditida</taxon>
        <taxon>Tylenchina</taxon>
        <taxon>Panagrolaimomorpha</taxon>
        <taxon>Strongyloidoidea</taxon>
        <taxon>Strongyloididae</taxon>
        <taxon>Strongyloides</taxon>
    </lineage>
</organism>
<sequence length="368" mass="42103">MVSHNSNNKLVEGLNNMTTTSSLIKKQAESQLKAITCLTKWATDNDNMAIEDVIKKTFSLFEIFTDKLFQLAREQDTSIKELKKMVQTETSIKNAKKKLERSIEYEKEMEKQIKKYSSSSFSFFKAKKMTNLEILQHNLNEARSATFNASRELDDIKAEMEVIKMFRFRKGMEKLSVAWRKFANDISLIFACQQELVEMVPAIGTEDVREMIYAGASSTESMVDDLKRKLNYFNNPNNTGKITPKDSTIKKSHLIKKREFPSPLLYVTNFPKINTPIKPTYSSFGKLSNNSDYSSCNSLENYEPPIVNSTTIPPSVQGDDSGYENMYPVLPPNPYIDKQKLNDKKGFVTNLYNSTCNQTFMSNKSIKN</sequence>
<accession>A0A090L2N9</accession>
<dbReference type="WBParaSite" id="SRAE_1000222800.1">
    <property type="protein sequence ID" value="SRAE_1000222800.1"/>
    <property type="gene ID" value="WBGene00258842"/>
</dbReference>
<evidence type="ECO:0000313" key="3">
    <source>
        <dbReference type="WBParaSite" id="SRAE_1000222800.1"/>
    </source>
</evidence>
<dbReference type="EMBL" id="LN609528">
    <property type="protein sequence ID" value="CEF63972.1"/>
    <property type="molecule type" value="Genomic_DNA"/>
</dbReference>
<dbReference type="AlphaFoldDB" id="A0A090L2N9"/>
<name>A0A090L2N9_STRRB</name>
<proteinExistence type="predicted"/>
<dbReference type="GeneID" id="36376337"/>
<reference evidence="3" key="2">
    <citation type="submission" date="2020-12" db="UniProtKB">
        <authorList>
            <consortium name="WormBaseParasite"/>
        </authorList>
    </citation>
    <scope>IDENTIFICATION</scope>
</reference>
<evidence type="ECO:0000313" key="2">
    <source>
        <dbReference type="Proteomes" id="UP000035682"/>
    </source>
</evidence>
<gene>
    <name evidence="1 3 4" type="ORF">SRAE_1000222800</name>
</gene>
<keyword evidence="2" id="KW-1185">Reference proteome</keyword>
<dbReference type="CTD" id="36376337"/>
<dbReference type="RefSeq" id="XP_024503173.1">
    <property type="nucleotide sequence ID" value="XM_024649280.1"/>
</dbReference>
<evidence type="ECO:0000313" key="1">
    <source>
        <dbReference type="EMBL" id="CEF63972.1"/>
    </source>
</evidence>
<dbReference type="Gene3D" id="1.20.1270.60">
    <property type="entry name" value="Arfaptin homology (AH) domain/BAR domain"/>
    <property type="match status" value="1"/>
</dbReference>